<reference evidence="1 2" key="1">
    <citation type="journal article" date="2018" name="Mol. Biol. Evol.">
        <title>Broad Genomic Sampling Reveals a Smut Pathogenic Ancestry of the Fungal Clade Ustilaginomycotina.</title>
        <authorList>
            <person name="Kijpornyongpan T."/>
            <person name="Mondo S.J."/>
            <person name="Barry K."/>
            <person name="Sandor L."/>
            <person name="Lee J."/>
            <person name="Lipzen A."/>
            <person name="Pangilinan J."/>
            <person name="LaButti K."/>
            <person name="Hainaut M."/>
            <person name="Henrissat B."/>
            <person name="Grigoriev I.V."/>
            <person name="Spatafora J.W."/>
            <person name="Aime M.C."/>
        </authorList>
    </citation>
    <scope>NUCLEOTIDE SEQUENCE [LARGE SCALE GENOMIC DNA]</scope>
    <source>
        <strain evidence="1 2">SA 807</strain>
    </source>
</reference>
<protein>
    <submittedName>
        <fullName evidence="1">Uncharacterized protein</fullName>
    </submittedName>
</protein>
<dbReference type="Proteomes" id="UP000245626">
    <property type="component" value="Unassembled WGS sequence"/>
</dbReference>
<keyword evidence="2" id="KW-1185">Reference proteome</keyword>
<feature type="non-terminal residue" evidence="1">
    <location>
        <position position="201"/>
    </location>
</feature>
<proteinExistence type="predicted"/>
<sequence length="201" mass="22946">MRGHRDEEQVDKDVLRSFVGPAFRSDGTRESLRKQLEEVVIGTLRTYPNLSYFQGYHDIISVLLLTLSPSTPPDLAHQAARRISLHFVRDSMTDDLNAIMGHLKILRRIVMSMDQDLALLSDRASPVPFFAISWILTLLSHDMDSFESTLRIFDFLISHGPSSILYLSAAIILSKERELKSLDDEEKWDPSMLHVILSRLP</sequence>
<gene>
    <name evidence="1" type="ORF">IE53DRAFT_317660</name>
</gene>
<evidence type="ECO:0000313" key="1">
    <source>
        <dbReference type="EMBL" id="PWN49431.1"/>
    </source>
</evidence>
<accession>A0ACD0NUG2</accession>
<name>A0ACD0NUG2_9BASI</name>
<evidence type="ECO:0000313" key="2">
    <source>
        <dbReference type="Proteomes" id="UP000245626"/>
    </source>
</evidence>
<organism evidence="1 2">
    <name type="scientific">Violaceomyces palustris</name>
    <dbReference type="NCBI Taxonomy" id="1673888"/>
    <lineage>
        <taxon>Eukaryota</taxon>
        <taxon>Fungi</taxon>
        <taxon>Dikarya</taxon>
        <taxon>Basidiomycota</taxon>
        <taxon>Ustilaginomycotina</taxon>
        <taxon>Ustilaginomycetes</taxon>
        <taxon>Violaceomycetales</taxon>
        <taxon>Violaceomycetaceae</taxon>
        <taxon>Violaceomyces</taxon>
    </lineage>
</organism>
<dbReference type="EMBL" id="KZ820052">
    <property type="protein sequence ID" value="PWN49431.1"/>
    <property type="molecule type" value="Genomic_DNA"/>
</dbReference>